<sequence>MDPFDESFPEMDECMFILIQLIEFLICDYLLPWAENEAFDNVMFEEWIASVVHARKAVKALEERNGLYLLYMDRVTGELAKRVGQITSFREVEPAILDKILAYQEIE</sequence>
<dbReference type="PANTHER" id="PTHR35768:SF1">
    <property type="entry name" value="PROTEIN MULTIPOLAR SPINDLE 1"/>
    <property type="match status" value="1"/>
</dbReference>
<dbReference type="InterPro" id="IPR037500">
    <property type="entry name" value="Msp1"/>
</dbReference>
<dbReference type="PANTHER" id="PTHR35768">
    <property type="entry name" value="PROTEIN MULTIPOLAR SPINDLE 1"/>
    <property type="match status" value="1"/>
</dbReference>
<dbReference type="ExpressionAtlas" id="A0A178UFF0">
    <property type="expression patterns" value="baseline and differential"/>
</dbReference>
<comment type="caution">
    <text evidence="1">The sequence shown here is derived from an EMBL/GenBank/DDBJ whole genome shotgun (WGS) entry which is preliminary data.</text>
</comment>
<organism evidence="1 2">
    <name type="scientific">Arabidopsis thaliana</name>
    <name type="common">Mouse-ear cress</name>
    <dbReference type="NCBI Taxonomy" id="3702"/>
    <lineage>
        <taxon>Eukaryota</taxon>
        <taxon>Viridiplantae</taxon>
        <taxon>Streptophyta</taxon>
        <taxon>Embryophyta</taxon>
        <taxon>Tracheophyta</taxon>
        <taxon>Spermatophyta</taxon>
        <taxon>Magnoliopsida</taxon>
        <taxon>eudicotyledons</taxon>
        <taxon>Gunneridae</taxon>
        <taxon>Pentapetalae</taxon>
        <taxon>rosids</taxon>
        <taxon>malvids</taxon>
        <taxon>Brassicales</taxon>
        <taxon>Brassicaceae</taxon>
        <taxon>Camelineae</taxon>
        <taxon>Arabidopsis</taxon>
    </lineage>
</organism>
<dbReference type="Proteomes" id="UP000078284">
    <property type="component" value="Chromosome 5"/>
</dbReference>
<protein>
    <submittedName>
        <fullName evidence="1">Uncharacterized protein</fullName>
    </submittedName>
</protein>
<dbReference type="GO" id="GO:0000212">
    <property type="term" value="P:meiotic spindle organization"/>
    <property type="evidence" value="ECO:0007669"/>
    <property type="project" value="InterPro"/>
</dbReference>
<proteinExistence type="predicted"/>
<evidence type="ECO:0000313" key="2">
    <source>
        <dbReference type="Proteomes" id="UP000078284"/>
    </source>
</evidence>
<reference evidence="2" key="1">
    <citation type="journal article" date="2016" name="Proc. Natl. Acad. Sci. U.S.A.">
        <title>Chromosome-level assembly of Arabidopsis thaliana Ler reveals the extent of translocation and inversion polymorphisms.</title>
        <authorList>
            <person name="Zapata L."/>
            <person name="Ding J."/>
            <person name="Willing E.M."/>
            <person name="Hartwig B."/>
            <person name="Bezdan D."/>
            <person name="Jiao W.B."/>
            <person name="Patel V."/>
            <person name="Velikkakam James G."/>
            <person name="Koornneef M."/>
            <person name="Ossowski S."/>
            <person name="Schneeberger K."/>
        </authorList>
    </citation>
    <scope>NUCLEOTIDE SEQUENCE [LARGE SCALE GENOMIC DNA]</scope>
    <source>
        <strain evidence="2">cv. Landsberg erecta</strain>
    </source>
</reference>
<gene>
    <name evidence="1" type="ordered locus">AXX17_At5g57180</name>
</gene>
<dbReference type="GO" id="GO:0042138">
    <property type="term" value="P:meiotic DNA double-strand break formation"/>
    <property type="evidence" value="ECO:0007669"/>
    <property type="project" value="InterPro"/>
</dbReference>
<dbReference type="AlphaFoldDB" id="A0A178UFF0"/>
<accession>A0A178UFF0</accession>
<name>A0A178UFF0_ARATH</name>
<dbReference type="EMBL" id="LUHQ01000005">
    <property type="protein sequence ID" value="OAO92425.1"/>
    <property type="molecule type" value="Genomic_DNA"/>
</dbReference>
<evidence type="ECO:0000313" key="1">
    <source>
        <dbReference type="EMBL" id="OAO92425.1"/>
    </source>
</evidence>